<organism evidence="3 4">
    <name type="scientific">Micromonospora eburnea</name>
    <dbReference type="NCBI Taxonomy" id="227316"/>
    <lineage>
        <taxon>Bacteria</taxon>
        <taxon>Bacillati</taxon>
        <taxon>Actinomycetota</taxon>
        <taxon>Actinomycetes</taxon>
        <taxon>Micromonosporales</taxon>
        <taxon>Micromonosporaceae</taxon>
        <taxon>Micromonospora</taxon>
    </lineage>
</organism>
<protein>
    <recommendedName>
        <fullName evidence="2">YCII-related domain-containing protein</fullName>
    </recommendedName>
</protein>
<evidence type="ECO:0000256" key="1">
    <source>
        <dbReference type="ARBA" id="ARBA00007689"/>
    </source>
</evidence>
<dbReference type="Pfam" id="PF03795">
    <property type="entry name" value="YCII"/>
    <property type="match status" value="1"/>
</dbReference>
<sequence length="87" mass="9588">MVVLELAFTDDDRRLAARPAHRERLARLYEEGHLAAAGPWQDDSGAMLVFYGDTTAVREIMATDPYYITPGVTVVSLRPWQPVVGGG</sequence>
<accession>A0A1C6U4G4</accession>
<dbReference type="EMBL" id="FMHY01000002">
    <property type="protein sequence ID" value="SCL48932.1"/>
    <property type="molecule type" value="Genomic_DNA"/>
</dbReference>
<dbReference type="RefSeq" id="WP_091117209.1">
    <property type="nucleotide sequence ID" value="NZ_FMHY01000002.1"/>
</dbReference>
<evidence type="ECO:0000313" key="3">
    <source>
        <dbReference type="EMBL" id="SCL48932.1"/>
    </source>
</evidence>
<dbReference type="SUPFAM" id="SSF54909">
    <property type="entry name" value="Dimeric alpha+beta barrel"/>
    <property type="match status" value="1"/>
</dbReference>
<dbReference type="STRING" id="227316.GA0070604_1806"/>
<dbReference type="AlphaFoldDB" id="A0A1C6U4G4"/>
<dbReference type="Gene3D" id="3.30.70.1060">
    <property type="entry name" value="Dimeric alpha+beta barrel"/>
    <property type="match status" value="1"/>
</dbReference>
<dbReference type="OrthoDB" id="8968203at2"/>
<comment type="similarity">
    <text evidence="1">Belongs to the YciI family.</text>
</comment>
<evidence type="ECO:0000313" key="4">
    <source>
        <dbReference type="Proteomes" id="UP000199696"/>
    </source>
</evidence>
<proteinExistence type="inferred from homology"/>
<name>A0A1C6U4G4_9ACTN</name>
<dbReference type="Proteomes" id="UP000199696">
    <property type="component" value="Unassembled WGS sequence"/>
</dbReference>
<dbReference type="InterPro" id="IPR011008">
    <property type="entry name" value="Dimeric_a/b-barrel"/>
</dbReference>
<feature type="domain" description="YCII-related" evidence="2">
    <location>
        <begin position="12"/>
        <end position="80"/>
    </location>
</feature>
<dbReference type="InterPro" id="IPR005545">
    <property type="entry name" value="YCII"/>
</dbReference>
<gene>
    <name evidence="3" type="ORF">GA0070604_1806</name>
</gene>
<keyword evidence="4" id="KW-1185">Reference proteome</keyword>
<reference evidence="4" key="1">
    <citation type="submission" date="2016-06" db="EMBL/GenBank/DDBJ databases">
        <authorList>
            <person name="Varghese N."/>
            <person name="Submissions Spin"/>
        </authorList>
    </citation>
    <scope>NUCLEOTIDE SEQUENCE [LARGE SCALE GENOMIC DNA]</scope>
    <source>
        <strain evidence="4">DSM 44814</strain>
    </source>
</reference>
<evidence type="ECO:0000259" key="2">
    <source>
        <dbReference type="Pfam" id="PF03795"/>
    </source>
</evidence>